<name>A0A9N9PNV9_9HELO</name>
<keyword evidence="2" id="KW-1185">Reference proteome</keyword>
<gene>
    <name evidence="1" type="ORF">HYFRA_00013770</name>
</gene>
<protein>
    <submittedName>
        <fullName evidence="1">Uncharacterized protein</fullName>
    </submittedName>
</protein>
<dbReference type="OrthoDB" id="10540098at2759"/>
<dbReference type="AlphaFoldDB" id="A0A9N9PNV9"/>
<dbReference type="EMBL" id="CAJVRL010000106">
    <property type="protein sequence ID" value="CAG8961309.1"/>
    <property type="molecule type" value="Genomic_DNA"/>
</dbReference>
<proteinExistence type="predicted"/>
<evidence type="ECO:0000313" key="2">
    <source>
        <dbReference type="Proteomes" id="UP000696280"/>
    </source>
</evidence>
<sequence>MSFLNISVQFGEYEYQADNIFAICEASLSLDRDDPGLTFAEDYEPAVARVELAVKVGHLAPDKAFPPLLKL</sequence>
<accession>A0A9N9PNV9</accession>
<evidence type="ECO:0000313" key="1">
    <source>
        <dbReference type="EMBL" id="CAG8961309.1"/>
    </source>
</evidence>
<organism evidence="1 2">
    <name type="scientific">Hymenoscyphus fraxineus</name>
    <dbReference type="NCBI Taxonomy" id="746836"/>
    <lineage>
        <taxon>Eukaryota</taxon>
        <taxon>Fungi</taxon>
        <taxon>Dikarya</taxon>
        <taxon>Ascomycota</taxon>
        <taxon>Pezizomycotina</taxon>
        <taxon>Leotiomycetes</taxon>
        <taxon>Helotiales</taxon>
        <taxon>Helotiaceae</taxon>
        <taxon>Hymenoscyphus</taxon>
    </lineage>
</organism>
<comment type="caution">
    <text evidence="1">The sequence shown here is derived from an EMBL/GenBank/DDBJ whole genome shotgun (WGS) entry which is preliminary data.</text>
</comment>
<dbReference type="Proteomes" id="UP000696280">
    <property type="component" value="Unassembled WGS sequence"/>
</dbReference>
<reference evidence="1" key="1">
    <citation type="submission" date="2021-07" db="EMBL/GenBank/DDBJ databases">
        <authorList>
            <person name="Durling M."/>
        </authorList>
    </citation>
    <scope>NUCLEOTIDE SEQUENCE</scope>
</reference>